<evidence type="ECO:0000313" key="2">
    <source>
        <dbReference type="EMBL" id="NWC12446.1"/>
    </source>
</evidence>
<dbReference type="Gene3D" id="4.10.1210.10">
    <property type="entry name" value="Atu1913-like"/>
    <property type="match status" value="1"/>
</dbReference>
<comment type="caution">
    <text evidence="2">The sequence shown here is derived from an EMBL/GenBank/DDBJ whole genome shotgun (WGS) entry which is preliminary data.</text>
</comment>
<dbReference type="RefSeq" id="WP_017127901.1">
    <property type="nucleotide sequence ID" value="NZ_JACAQE010000001.1"/>
</dbReference>
<evidence type="ECO:0000313" key="3">
    <source>
        <dbReference type="Proteomes" id="UP000517547"/>
    </source>
</evidence>
<protein>
    <submittedName>
        <fullName evidence="2">DUF1883 domain-containing protein</fullName>
    </submittedName>
</protein>
<gene>
    <name evidence="2" type="ORF">HX845_02215</name>
</gene>
<sequence length="88" mass="9914">MNFLHKREYLEQGDIVVVECSHQCNVRLTTDTNFAKFKRGGAHEYFGGFYKMLPAQIPAPHTGHWNITIDLGGGSANIRHSISIIRNS</sequence>
<dbReference type="SUPFAM" id="SSF141099">
    <property type="entry name" value="Atu1913-like"/>
    <property type="match status" value="1"/>
</dbReference>
<feature type="domain" description="DUF1883" evidence="1">
    <location>
        <begin position="1"/>
        <end position="86"/>
    </location>
</feature>
<organism evidence="2 3">
    <name type="scientific">Pseudomonas gingeri</name>
    <dbReference type="NCBI Taxonomy" id="117681"/>
    <lineage>
        <taxon>Bacteria</taxon>
        <taxon>Pseudomonadati</taxon>
        <taxon>Pseudomonadota</taxon>
        <taxon>Gammaproteobacteria</taxon>
        <taxon>Pseudomonadales</taxon>
        <taxon>Pseudomonadaceae</taxon>
        <taxon>Pseudomonas</taxon>
    </lineage>
</organism>
<dbReference type="InterPro" id="IPR015073">
    <property type="entry name" value="DUF1883"/>
</dbReference>
<evidence type="ECO:0000259" key="1">
    <source>
        <dbReference type="Pfam" id="PF08980"/>
    </source>
</evidence>
<dbReference type="InterPro" id="IPR036488">
    <property type="entry name" value="DUF1883-like_sf"/>
</dbReference>
<dbReference type="AlphaFoldDB" id="A0A7Y8CC24"/>
<dbReference type="Proteomes" id="UP000517547">
    <property type="component" value="Unassembled WGS sequence"/>
</dbReference>
<reference evidence="2 3" key="1">
    <citation type="submission" date="2020-04" db="EMBL/GenBank/DDBJ databases">
        <title>Molecular characterization of pseudomonads from Agaricus bisporus reveal novel blotch 2 pathogens in Western Europe.</title>
        <authorList>
            <person name="Taparia T."/>
            <person name="Krijger M."/>
            <person name="Haynes E."/>
            <person name="Elpinstone J.G."/>
            <person name="Noble R."/>
            <person name="Van Der Wolf J."/>
        </authorList>
    </citation>
    <scope>NUCLEOTIDE SEQUENCE [LARGE SCALE GENOMIC DNA]</scope>
    <source>
        <strain evidence="2 3">IPO3738</strain>
    </source>
</reference>
<dbReference type="EMBL" id="JACAQE010000001">
    <property type="protein sequence ID" value="NWC12446.1"/>
    <property type="molecule type" value="Genomic_DNA"/>
</dbReference>
<dbReference type="Pfam" id="PF08980">
    <property type="entry name" value="DUF1883"/>
    <property type="match status" value="1"/>
</dbReference>
<name>A0A7Y8CC24_9PSED</name>
<proteinExistence type="predicted"/>
<accession>A0A7Y8CC24</accession>